<organism evidence="1 2">
    <name type="scientific">Virgisporangium ochraceum</name>
    <dbReference type="NCBI Taxonomy" id="65505"/>
    <lineage>
        <taxon>Bacteria</taxon>
        <taxon>Bacillati</taxon>
        <taxon>Actinomycetota</taxon>
        <taxon>Actinomycetes</taxon>
        <taxon>Micromonosporales</taxon>
        <taxon>Micromonosporaceae</taxon>
        <taxon>Virgisporangium</taxon>
    </lineage>
</organism>
<dbReference type="EMBL" id="BOPH01000034">
    <property type="protein sequence ID" value="GIJ67880.1"/>
    <property type="molecule type" value="Genomic_DNA"/>
</dbReference>
<keyword evidence="2" id="KW-1185">Reference proteome</keyword>
<accession>A0A8J3ZUS4</accession>
<evidence type="ECO:0000313" key="2">
    <source>
        <dbReference type="Proteomes" id="UP000635606"/>
    </source>
</evidence>
<gene>
    <name evidence="1" type="ORF">Voc01_027970</name>
</gene>
<name>A0A8J3ZUS4_9ACTN</name>
<sequence>MVTTQDLIELVREAVLPPDEAVTWAKEFPDGPAVSVRTAERILFAQTTDDWSVGRAPWVAAVVVVTREDEDTHGPPSRRMFLLLDDGSPLDLDDPRQVAGLGRALRDDGLDPLAYAEILIERHWPGPGPRAVVTDPREWRAALPAGAPEPPPVQAPRVFDDEHGDRWVAFHAARQDPDAAGPEVTLWSVRVPPTGPATWLRRPAAYS</sequence>
<dbReference type="Proteomes" id="UP000635606">
    <property type="component" value="Unassembled WGS sequence"/>
</dbReference>
<proteinExistence type="predicted"/>
<comment type="caution">
    <text evidence="1">The sequence shown here is derived from an EMBL/GenBank/DDBJ whole genome shotgun (WGS) entry which is preliminary data.</text>
</comment>
<reference evidence="1" key="1">
    <citation type="submission" date="2021-01" db="EMBL/GenBank/DDBJ databases">
        <title>Whole genome shotgun sequence of Virgisporangium ochraceum NBRC 16418.</title>
        <authorList>
            <person name="Komaki H."/>
            <person name="Tamura T."/>
        </authorList>
    </citation>
    <scope>NUCLEOTIDE SEQUENCE</scope>
    <source>
        <strain evidence="1">NBRC 16418</strain>
    </source>
</reference>
<protein>
    <submittedName>
        <fullName evidence="1">Uncharacterized protein</fullName>
    </submittedName>
</protein>
<dbReference type="AlphaFoldDB" id="A0A8J3ZUS4"/>
<dbReference type="RefSeq" id="WP_203927837.1">
    <property type="nucleotide sequence ID" value="NZ_BOPH01000034.1"/>
</dbReference>
<evidence type="ECO:0000313" key="1">
    <source>
        <dbReference type="EMBL" id="GIJ67880.1"/>
    </source>
</evidence>